<evidence type="ECO:0000313" key="1">
    <source>
        <dbReference type="EMBL" id="RYU96353.1"/>
    </source>
</evidence>
<dbReference type="EMBL" id="SEWF01000008">
    <property type="protein sequence ID" value="RYU96353.1"/>
    <property type="molecule type" value="Genomic_DNA"/>
</dbReference>
<dbReference type="Proteomes" id="UP000293162">
    <property type="component" value="Unassembled WGS sequence"/>
</dbReference>
<sequence>MKTVIAIIVCSLISVSFSCKNEAVEPADFICDKTAKITRQSFGNLEMVISYENGKIAKVARADGKGLVENYNYQSASELIITRNFSDGGIGNTFRTTLNEKGYVLKFVQEGTAGYTNTFTYDTEGFLKTASYVFANDAKLNSNSTYSYTNGNLTQVKNMTGTVVNYVVDYTYYEDKLNKADLIGNQNQPDMYGRISKNLVKTIKYTYADKNTELSEYTYELNSNGFVKSLVEKLTAKDGKSTTQTNKYAYVCL</sequence>
<dbReference type="CDD" id="cd12871">
    <property type="entry name" value="Bacuni_01323_like"/>
    <property type="match status" value="1"/>
</dbReference>
<comment type="caution">
    <text evidence="1">The sequence shown here is derived from an EMBL/GenBank/DDBJ whole genome shotgun (WGS) entry which is preliminary data.</text>
</comment>
<dbReference type="PROSITE" id="PS51257">
    <property type="entry name" value="PROKAR_LIPOPROTEIN"/>
    <property type="match status" value="1"/>
</dbReference>
<protein>
    <submittedName>
        <fullName evidence="1">DUF4595 domain-containing protein</fullName>
    </submittedName>
</protein>
<name>A0A4Q5M393_9BACT</name>
<dbReference type="Gene3D" id="2.40.160.190">
    <property type="match status" value="1"/>
</dbReference>
<dbReference type="AlphaFoldDB" id="A0A4Q5M393"/>
<dbReference type="RefSeq" id="WP_130020334.1">
    <property type="nucleotide sequence ID" value="NZ_SEWF01000008.1"/>
</dbReference>
<gene>
    <name evidence="1" type="ORF">EWM59_07520</name>
</gene>
<proteinExistence type="predicted"/>
<organism evidence="1 2">
    <name type="scientific">Emticicia agri</name>
    <dbReference type="NCBI Taxonomy" id="2492393"/>
    <lineage>
        <taxon>Bacteria</taxon>
        <taxon>Pseudomonadati</taxon>
        <taxon>Bacteroidota</taxon>
        <taxon>Cytophagia</taxon>
        <taxon>Cytophagales</taxon>
        <taxon>Leadbetterellaceae</taxon>
        <taxon>Emticicia</taxon>
    </lineage>
</organism>
<keyword evidence="2" id="KW-1185">Reference proteome</keyword>
<reference evidence="1 2" key="1">
    <citation type="submission" date="2019-02" db="EMBL/GenBank/DDBJ databases">
        <title>Bacterial novel species Emticicia sp. 17J42-9 isolated from soil.</title>
        <authorList>
            <person name="Jung H.-Y."/>
        </authorList>
    </citation>
    <scope>NUCLEOTIDE SEQUENCE [LARGE SCALE GENOMIC DNA]</scope>
    <source>
        <strain evidence="1 2">17J42-9</strain>
    </source>
</reference>
<accession>A0A4Q5M393</accession>
<evidence type="ECO:0000313" key="2">
    <source>
        <dbReference type="Proteomes" id="UP000293162"/>
    </source>
</evidence>